<protein>
    <recommendedName>
        <fullName evidence="12">DNA-binding response OmpR family regulator</fullName>
    </recommendedName>
</protein>
<dbReference type="PANTHER" id="PTHR48111:SF1">
    <property type="entry name" value="TWO-COMPONENT RESPONSE REGULATOR ORR33"/>
    <property type="match status" value="1"/>
</dbReference>
<name>A0A147GLF7_9BURK</name>
<keyword evidence="3" id="KW-0805">Transcription regulation</keyword>
<dbReference type="AlphaFoldDB" id="A0A147GLF7"/>
<evidence type="ECO:0008006" key="12">
    <source>
        <dbReference type="Google" id="ProtNLM"/>
    </source>
</evidence>
<dbReference type="InterPro" id="IPR036388">
    <property type="entry name" value="WH-like_DNA-bd_sf"/>
</dbReference>
<dbReference type="Pfam" id="PF00486">
    <property type="entry name" value="Trans_reg_C"/>
    <property type="match status" value="1"/>
</dbReference>
<keyword evidence="11" id="KW-1185">Reference proteome</keyword>
<dbReference type="Pfam" id="PF00072">
    <property type="entry name" value="Response_reg"/>
    <property type="match status" value="1"/>
</dbReference>
<feature type="domain" description="Response regulatory" evidence="8">
    <location>
        <begin position="6"/>
        <end position="118"/>
    </location>
</feature>
<keyword evidence="4 7" id="KW-0238">DNA-binding</keyword>
<dbReference type="RefSeq" id="WP_153013030.1">
    <property type="nucleotide sequence ID" value="NZ_LDSL01000204.1"/>
</dbReference>
<evidence type="ECO:0000313" key="10">
    <source>
        <dbReference type="EMBL" id="KTT13302.1"/>
    </source>
</evidence>
<dbReference type="Gene3D" id="3.40.50.2300">
    <property type="match status" value="1"/>
</dbReference>
<dbReference type="SMART" id="SM00448">
    <property type="entry name" value="REC"/>
    <property type="match status" value="1"/>
</dbReference>
<keyword evidence="2" id="KW-0902">Two-component regulatory system</keyword>
<accession>A0A147GLF7</accession>
<feature type="modified residue" description="4-aspartylphosphate" evidence="6">
    <location>
        <position position="53"/>
    </location>
</feature>
<dbReference type="GO" id="GO:0006355">
    <property type="term" value="P:regulation of DNA-templated transcription"/>
    <property type="evidence" value="ECO:0007669"/>
    <property type="project" value="InterPro"/>
</dbReference>
<dbReference type="SUPFAM" id="SSF52172">
    <property type="entry name" value="CheY-like"/>
    <property type="match status" value="1"/>
</dbReference>
<dbReference type="Proteomes" id="UP000072741">
    <property type="component" value="Unassembled WGS sequence"/>
</dbReference>
<dbReference type="GO" id="GO:0000156">
    <property type="term" value="F:phosphorelay response regulator activity"/>
    <property type="evidence" value="ECO:0007669"/>
    <property type="project" value="TreeGrafter"/>
</dbReference>
<feature type="domain" description="OmpR/PhoB-type" evidence="9">
    <location>
        <begin position="130"/>
        <end position="232"/>
    </location>
</feature>
<evidence type="ECO:0000313" key="11">
    <source>
        <dbReference type="Proteomes" id="UP000072741"/>
    </source>
</evidence>
<dbReference type="SMART" id="SM00862">
    <property type="entry name" value="Trans_reg_C"/>
    <property type="match status" value="1"/>
</dbReference>
<evidence type="ECO:0000256" key="7">
    <source>
        <dbReference type="PROSITE-ProRule" id="PRU01091"/>
    </source>
</evidence>
<evidence type="ECO:0000256" key="5">
    <source>
        <dbReference type="ARBA" id="ARBA00023163"/>
    </source>
</evidence>
<reference evidence="10 11" key="1">
    <citation type="journal article" date="2016" name="Front. Microbiol.">
        <title>Genomic Resource of Rice Seed Associated Bacteria.</title>
        <authorList>
            <person name="Midha S."/>
            <person name="Bansal K."/>
            <person name="Sharma S."/>
            <person name="Kumar N."/>
            <person name="Patil P.P."/>
            <person name="Chaudhry V."/>
            <person name="Patil P.B."/>
        </authorList>
    </citation>
    <scope>NUCLEOTIDE SEQUENCE [LARGE SCALE GENOMIC DNA]</scope>
    <source>
        <strain evidence="10 11">NS331</strain>
    </source>
</reference>
<dbReference type="InterPro" id="IPR039420">
    <property type="entry name" value="WalR-like"/>
</dbReference>
<sequence length="237" mass="25600">MTSARRVLVVEDDPAQRADLVDYLRFRGFDAHGAASAAQMWALGAADSLVLLDIGLPDGSGLAVAGELRRRHPETGVVMLTAYDADRMRVEGLSLGADAYLVKGASLEVIEATCRSVMRRLGAQVTAPPATPAAIPGCDWRLLPEQCRLLAPDGRPVDLTVTELSFMQQVMARPGTAVSRAELLAAMLRPETLNNIRNLDGCAARLRRKVEDTLGLALPLRSFYGRGYVFTGEAHCR</sequence>
<dbReference type="PANTHER" id="PTHR48111">
    <property type="entry name" value="REGULATOR OF RPOS"/>
    <property type="match status" value="1"/>
</dbReference>
<dbReference type="PROSITE" id="PS51755">
    <property type="entry name" value="OMPR_PHOB"/>
    <property type="match status" value="1"/>
</dbReference>
<evidence type="ECO:0000256" key="1">
    <source>
        <dbReference type="ARBA" id="ARBA00022553"/>
    </source>
</evidence>
<dbReference type="PROSITE" id="PS50110">
    <property type="entry name" value="RESPONSE_REGULATORY"/>
    <property type="match status" value="1"/>
</dbReference>
<evidence type="ECO:0000259" key="8">
    <source>
        <dbReference type="PROSITE" id="PS50110"/>
    </source>
</evidence>
<evidence type="ECO:0000256" key="3">
    <source>
        <dbReference type="ARBA" id="ARBA00023015"/>
    </source>
</evidence>
<gene>
    <name evidence="10" type="ORF">NS331_24330</name>
</gene>
<evidence type="ECO:0000256" key="2">
    <source>
        <dbReference type="ARBA" id="ARBA00023012"/>
    </source>
</evidence>
<dbReference type="InterPro" id="IPR016032">
    <property type="entry name" value="Sig_transdc_resp-reg_C-effctor"/>
</dbReference>
<dbReference type="Gene3D" id="1.10.10.10">
    <property type="entry name" value="Winged helix-like DNA-binding domain superfamily/Winged helix DNA-binding domain"/>
    <property type="match status" value="1"/>
</dbReference>
<evidence type="ECO:0000256" key="6">
    <source>
        <dbReference type="PROSITE-ProRule" id="PRU00169"/>
    </source>
</evidence>
<comment type="caution">
    <text evidence="10">The sequence shown here is derived from an EMBL/GenBank/DDBJ whole genome shotgun (WGS) entry which is preliminary data.</text>
</comment>
<evidence type="ECO:0000256" key="4">
    <source>
        <dbReference type="ARBA" id="ARBA00023125"/>
    </source>
</evidence>
<dbReference type="InterPro" id="IPR001789">
    <property type="entry name" value="Sig_transdc_resp-reg_receiver"/>
</dbReference>
<dbReference type="CDD" id="cd17574">
    <property type="entry name" value="REC_OmpR"/>
    <property type="match status" value="1"/>
</dbReference>
<dbReference type="OrthoDB" id="8583421at2"/>
<evidence type="ECO:0000259" key="9">
    <source>
        <dbReference type="PROSITE" id="PS51755"/>
    </source>
</evidence>
<dbReference type="GO" id="GO:0032993">
    <property type="term" value="C:protein-DNA complex"/>
    <property type="evidence" value="ECO:0007669"/>
    <property type="project" value="TreeGrafter"/>
</dbReference>
<keyword evidence="5" id="KW-0804">Transcription</keyword>
<dbReference type="InterPro" id="IPR001867">
    <property type="entry name" value="OmpR/PhoB-type_DNA-bd"/>
</dbReference>
<dbReference type="SUPFAM" id="SSF46894">
    <property type="entry name" value="C-terminal effector domain of the bipartite response regulators"/>
    <property type="match status" value="1"/>
</dbReference>
<dbReference type="GO" id="GO:0000976">
    <property type="term" value="F:transcription cis-regulatory region binding"/>
    <property type="evidence" value="ECO:0007669"/>
    <property type="project" value="TreeGrafter"/>
</dbReference>
<dbReference type="GO" id="GO:0005829">
    <property type="term" value="C:cytosol"/>
    <property type="evidence" value="ECO:0007669"/>
    <property type="project" value="TreeGrafter"/>
</dbReference>
<dbReference type="EMBL" id="LDSL01000204">
    <property type="protein sequence ID" value="KTT13302.1"/>
    <property type="molecule type" value="Genomic_DNA"/>
</dbReference>
<keyword evidence="1 6" id="KW-0597">Phosphoprotein</keyword>
<proteinExistence type="predicted"/>
<organism evidence="10 11">
    <name type="scientific">Pseudacidovorax intermedius</name>
    <dbReference type="NCBI Taxonomy" id="433924"/>
    <lineage>
        <taxon>Bacteria</taxon>
        <taxon>Pseudomonadati</taxon>
        <taxon>Pseudomonadota</taxon>
        <taxon>Betaproteobacteria</taxon>
        <taxon>Burkholderiales</taxon>
        <taxon>Comamonadaceae</taxon>
        <taxon>Pseudacidovorax</taxon>
    </lineage>
</organism>
<feature type="DNA-binding region" description="OmpR/PhoB-type" evidence="7">
    <location>
        <begin position="130"/>
        <end position="232"/>
    </location>
</feature>
<dbReference type="InterPro" id="IPR011006">
    <property type="entry name" value="CheY-like_superfamily"/>
</dbReference>